<feature type="transmembrane region" description="Helical" evidence="6">
    <location>
        <begin position="160"/>
        <end position="179"/>
    </location>
</feature>
<accession>A0A814VA70</accession>
<evidence type="ECO:0000256" key="5">
    <source>
        <dbReference type="ARBA" id="ARBA00023136"/>
    </source>
</evidence>
<name>A0A814VA70_9BILA</name>
<dbReference type="SUPFAM" id="SSF103473">
    <property type="entry name" value="MFS general substrate transporter"/>
    <property type="match status" value="1"/>
</dbReference>
<dbReference type="AlphaFoldDB" id="A0A814VA70"/>
<dbReference type="InterPro" id="IPR011701">
    <property type="entry name" value="MFS"/>
</dbReference>
<evidence type="ECO:0000256" key="6">
    <source>
        <dbReference type="SAM" id="Phobius"/>
    </source>
</evidence>
<proteinExistence type="predicted"/>
<organism evidence="7 9">
    <name type="scientific">Adineta steineri</name>
    <dbReference type="NCBI Taxonomy" id="433720"/>
    <lineage>
        <taxon>Eukaryota</taxon>
        <taxon>Metazoa</taxon>
        <taxon>Spiralia</taxon>
        <taxon>Gnathifera</taxon>
        <taxon>Rotifera</taxon>
        <taxon>Eurotatoria</taxon>
        <taxon>Bdelloidea</taxon>
        <taxon>Adinetida</taxon>
        <taxon>Adinetidae</taxon>
        <taxon>Adineta</taxon>
    </lineage>
</organism>
<evidence type="ECO:0000256" key="3">
    <source>
        <dbReference type="ARBA" id="ARBA00022692"/>
    </source>
</evidence>
<feature type="transmembrane region" description="Helical" evidence="6">
    <location>
        <begin position="129"/>
        <end position="148"/>
    </location>
</feature>
<evidence type="ECO:0000313" key="8">
    <source>
        <dbReference type="EMBL" id="CAF3824576.1"/>
    </source>
</evidence>
<reference evidence="7" key="1">
    <citation type="submission" date="2021-02" db="EMBL/GenBank/DDBJ databases">
        <authorList>
            <person name="Nowell W R."/>
        </authorList>
    </citation>
    <scope>NUCLEOTIDE SEQUENCE</scope>
</reference>
<dbReference type="Gene3D" id="1.20.1250.20">
    <property type="entry name" value="MFS general substrate transporter like domains"/>
    <property type="match status" value="1"/>
</dbReference>
<keyword evidence="2" id="KW-0813">Transport</keyword>
<dbReference type="GO" id="GO:0005335">
    <property type="term" value="F:serotonin:sodium:chloride symporter activity"/>
    <property type="evidence" value="ECO:0007669"/>
    <property type="project" value="TreeGrafter"/>
</dbReference>
<dbReference type="Proteomes" id="UP000663868">
    <property type="component" value="Unassembled WGS sequence"/>
</dbReference>
<keyword evidence="4 6" id="KW-1133">Transmembrane helix</keyword>
<feature type="transmembrane region" description="Helical" evidence="6">
    <location>
        <begin position="241"/>
        <end position="266"/>
    </location>
</feature>
<keyword evidence="3 6" id="KW-0812">Transmembrane</keyword>
<dbReference type="PANTHER" id="PTHR23506:SF23">
    <property type="entry name" value="GH10249P"/>
    <property type="match status" value="1"/>
</dbReference>
<dbReference type="Proteomes" id="UP000663860">
    <property type="component" value="Unassembled WGS sequence"/>
</dbReference>
<evidence type="ECO:0000256" key="2">
    <source>
        <dbReference type="ARBA" id="ARBA00022448"/>
    </source>
</evidence>
<feature type="transmembrane region" description="Helical" evidence="6">
    <location>
        <begin position="278"/>
        <end position="300"/>
    </location>
</feature>
<evidence type="ECO:0000256" key="4">
    <source>
        <dbReference type="ARBA" id="ARBA00022989"/>
    </source>
</evidence>
<sequence length="330" mass="36740">MFSYLKFTVIVPILPDYLFRIEHPRLEQLLHTCAARESKVSEYELNAEHVYTLLHDLHKQLNTTSDVCRLIHNSTNQISPFRNTIINEKLLEENGRIGLLLSSKPLFELATNPVVGIIVNMIGSTFPMIFGFALMLASIMGFAFGHTYTQLFIARSIQGVASSFTTIGIGPVYGGLLYTQFGKSVPFFILAALALIDGALRISMFSRISWHTQHVEDTNETIITKIKNSISALFTLARDPLIAIGVGIPMLTMFGVATLEVTLPIFMMRKLRDSSPLMQGLVFLPFSIATLLSQNLFAWLSFHIGRWICELVGLLLAALALFLVSITNLS</sequence>
<comment type="subcellular location">
    <subcellularLocation>
        <location evidence="1">Membrane</location>
        <topology evidence="1">Multi-pass membrane protein</topology>
    </subcellularLocation>
</comment>
<gene>
    <name evidence="7" type="ORF">IZO911_LOCUS27884</name>
    <name evidence="8" type="ORF">KXQ929_LOCUS18461</name>
</gene>
<dbReference type="GO" id="GO:0015842">
    <property type="term" value="P:aminergic neurotransmitter loading into synaptic vesicle"/>
    <property type="evidence" value="ECO:0007669"/>
    <property type="project" value="TreeGrafter"/>
</dbReference>
<keyword evidence="5 6" id="KW-0472">Membrane</keyword>
<comment type="caution">
    <text evidence="7">The sequence shown here is derived from an EMBL/GenBank/DDBJ whole genome shotgun (WGS) entry which is preliminary data.</text>
</comment>
<dbReference type="PANTHER" id="PTHR23506">
    <property type="entry name" value="GH10249P"/>
    <property type="match status" value="1"/>
</dbReference>
<dbReference type="GO" id="GO:0043195">
    <property type="term" value="C:terminal bouton"/>
    <property type="evidence" value="ECO:0007669"/>
    <property type="project" value="TreeGrafter"/>
</dbReference>
<dbReference type="EMBL" id="CAJNOE010000386">
    <property type="protein sequence ID" value="CAF1188308.1"/>
    <property type="molecule type" value="Genomic_DNA"/>
</dbReference>
<evidence type="ECO:0000313" key="9">
    <source>
        <dbReference type="Proteomes" id="UP000663860"/>
    </source>
</evidence>
<feature type="transmembrane region" description="Helical" evidence="6">
    <location>
        <begin position="185"/>
        <end position="204"/>
    </location>
</feature>
<dbReference type="Pfam" id="PF07690">
    <property type="entry name" value="MFS_1"/>
    <property type="match status" value="1"/>
</dbReference>
<dbReference type="EMBL" id="CAJOBB010001205">
    <property type="protein sequence ID" value="CAF3824576.1"/>
    <property type="molecule type" value="Genomic_DNA"/>
</dbReference>
<evidence type="ECO:0000256" key="1">
    <source>
        <dbReference type="ARBA" id="ARBA00004141"/>
    </source>
</evidence>
<protein>
    <submittedName>
        <fullName evidence="7">Uncharacterized protein</fullName>
    </submittedName>
</protein>
<dbReference type="GO" id="GO:0030672">
    <property type="term" value="C:synaptic vesicle membrane"/>
    <property type="evidence" value="ECO:0007669"/>
    <property type="project" value="TreeGrafter"/>
</dbReference>
<feature type="transmembrane region" description="Helical" evidence="6">
    <location>
        <begin position="307"/>
        <end position="326"/>
    </location>
</feature>
<dbReference type="InterPro" id="IPR036259">
    <property type="entry name" value="MFS_trans_sf"/>
</dbReference>
<dbReference type="InterPro" id="IPR050930">
    <property type="entry name" value="MFS_Vesicular_Transporter"/>
</dbReference>
<evidence type="ECO:0000313" key="7">
    <source>
        <dbReference type="EMBL" id="CAF1188308.1"/>
    </source>
</evidence>